<name>E3H739_ILYPC</name>
<keyword evidence="2" id="KW-1185">Reference proteome</keyword>
<reference evidence="1 2" key="1">
    <citation type="journal article" date="2010" name="Stand. Genomic Sci.">
        <title>Complete genome sequence of Ilyobacter polytropus type strain (CuHbu1).</title>
        <authorList>
            <person name="Sikorski J."/>
            <person name="Chertkov O."/>
            <person name="Lapidus A."/>
            <person name="Nolan M."/>
            <person name="Lucas S."/>
            <person name="Del Rio T.G."/>
            <person name="Tice H."/>
            <person name="Cheng J.F."/>
            <person name="Tapia R."/>
            <person name="Han C."/>
            <person name="Goodwin L."/>
            <person name="Pitluck S."/>
            <person name="Liolios K."/>
            <person name="Ivanova N."/>
            <person name="Mavromatis K."/>
            <person name="Mikhailova N."/>
            <person name="Pati A."/>
            <person name="Chen A."/>
            <person name="Palaniappan K."/>
            <person name="Land M."/>
            <person name="Hauser L."/>
            <person name="Chang Y.J."/>
            <person name="Jeffries C.D."/>
            <person name="Brambilla E."/>
            <person name="Yasawong M."/>
            <person name="Rohde M."/>
            <person name="Pukall R."/>
            <person name="Spring S."/>
            <person name="Goker M."/>
            <person name="Woyke T."/>
            <person name="Bristow J."/>
            <person name="Eisen J.A."/>
            <person name="Markowitz V."/>
            <person name="Hugenholtz P."/>
            <person name="Kyrpides N.C."/>
            <person name="Klenk H.P."/>
        </authorList>
    </citation>
    <scope>NUCLEOTIDE SEQUENCE [LARGE SCALE GENOMIC DNA]</scope>
    <source>
        <strain evidence="2">ATCC 51220 / DSM 2926 / LMG 16218 / CuHBu1</strain>
    </source>
</reference>
<evidence type="ECO:0000313" key="2">
    <source>
        <dbReference type="Proteomes" id="UP000006875"/>
    </source>
</evidence>
<dbReference type="RefSeq" id="WP_013386606.1">
    <property type="nucleotide sequence ID" value="NC_014632.1"/>
</dbReference>
<dbReference type="KEGG" id="ipo:Ilyop_0146"/>
<protein>
    <recommendedName>
        <fullName evidence="3">Porin domain-containing protein</fullName>
    </recommendedName>
</protein>
<dbReference type="HOGENOM" id="CLU_857317_0_0_0"/>
<evidence type="ECO:0008006" key="3">
    <source>
        <dbReference type="Google" id="ProtNLM"/>
    </source>
</evidence>
<dbReference type="AlphaFoldDB" id="E3H739"/>
<dbReference type="OrthoDB" id="8746278at2"/>
<sequence>MKVFGFVLIFLSITYTVFSMELVTELKYQGFDTEKIDFDDEALGRVTLKDNSNENYSFFIEYVFGDGTDRVDAGQIKIMKNNMDFEIGRNRIGWGSGYNLNPTDIFNDIPVGSAYDPTYVKNGRDSIIGTYYTENSSIQGIYAIKDDSEKDEDYGIKYKTSFSEYDLDAVYIHKGNRSAVWGEEEKDDIIGGDISTSIPDLNYGVWIEAAYYLDKRDLVYIIGIDNYFGEKYRVMFEYLYYGLGEDKKGNYNVSRILAGFPEGKSYLMPSITYEYSEKISVTGYCYINTEDSSYLLGTTISYLYTDHIDINLMPFYADGKTGSEYGVLGESFGNIGVSFVMRVVF</sequence>
<accession>E3H739</accession>
<evidence type="ECO:0000313" key="1">
    <source>
        <dbReference type="EMBL" id="ADO81935.1"/>
    </source>
</evidence>
<organism evidence="1 2">
    <name type="scientific">Ilyobacter polytropus (strain ATCC 51220 / DSM 2926 / LMG 16218 / CuHBu1)</name>
    <dbReference type="NCBI Taxonomy" id="572544"/>
    <lineage>
        <taxon>Bacteria</taxon>
        <taxon>Fusobacteriati</taxon>
        <taxon>Fusobacteriota</taxon>
        <taxon>Fusobacteriia</taxon>
        <taxon>Fusobacteriales</taxon>
        <taxon>Fusobacteriaceae</taxon>
        <taxon>Ilyobacter</taxon>
    </lineage>
</organism>
<proteinExistence type="predicted"/>
<dbReference type="STRING" id="572544.Ilyop_0146"/>
<dbReference type="Proteomes" id="UP000006875">
    <property type="component" value="Chromosome"/>
</dbReference>
<gene>
    <name evidence="1" type="ordered locus">Ilyop_0146</name>
</gene>
<dbReference type="EMBL" id="CP002281">
    <property type="protein sequence ID" value="ADO81935.1"/>
    <property type="molecule type" value="Genomic_DNA"/>
</dbReference>